<dbReference type="InterPro" id="IPR036890">
    <property type="entry name" value="HATPase_C_sf"/>
</dbReference>
<evidence type="ECO:0000256" key="5">
    <source>
        <dbReference type="ARBA" id="ARBA00022553"/>
    </source>
</evidence>
<dbReference type="Pfam" id="PF00672">
    <property type="entry name" value="HAMP"/>
    <property type="match status" value="1"/>
</dbReference>
<evidence type="ECO:0000256" key="2">
    <source>
        <dbReference type="ARBA" id="ARBA00004651"/>
    </source>
</evidence>
<evidence type="ECO:0000256" key="13">
    <source>
        <dbReference type="SAM" id="Phobius"/>
    </source>
</evidence>
<evidence type="ECO:0000256" key="3">
    <source>
        <dbReference type="ARBA" id="ARBA00012438"/>
    </source>
</evidence>
<dbReference type="GO" id="GO:0005886">
    <property type="term" value="C:plasma membrane"/>
    <property type="evidence" value="ECO:0007669"/>
    <property type="project" value="UniProtKB-SubCell"/>
</dbReference>
<dbReference type="Gene3D" id="1.10.287.130">
    <property type="match status" value="1"/>
</dbReference>
<dbReference type="InterPro" id="IPR005467">
    <property type="entry name" value="His_kinase_dom"/>
</dbReference>
<keyword evidence="13" id="KW-1133">Transmembrane helix</keyword>
<gene>
    <name evidence="16" type="ORF">EVG22_28290</name>
</gene>
<dbReference type="PANTHER" id="PTHR45453:SF3">
    <property type="entry name" value="HISTIDINE KINASE"/>
    <property type="match status" value="1"/>
</dbReference>
<dbReference type="Gene3D" id="6.10.340.10">
    <property type="match status" value="1"/>
</dbReference>
<keyword evidence="8 16" id="KW-0418">Kinase</keyword>
<dbReference type="SMART" id="SM00304">
    <property type="entry name" value="HAMP"/>
    <property type="match status" value="1"/>
</dbReference>
<dbReference type="Gene3D" id="3.30.565.10">
    <property type="entry name" value="Histidine kinase-like ATPase, C-terminal domain"/>
    <property type="match status" value="1"/>
</dbReference>
<evidence type="ECO:0000256" key="9">
    <source>
        <dbReference type="ARBA" id="ARBA00022840"/>
    </source>
</evidence>
<dbReference type="CDD" id="cd00082">
    <property type="entry name" value="HisKA"/>
    <property type="match status" value="1"/>
</dbReference>
<dbReference type="SMART" id="SM00387">
    <property type="entry name" value="HATPase_c"/>
    <property type="match status" value="1"/>
</dbReference>
<dbReference type="Proteomes" id="UP000501374">
    <property type="component" value="Chromosome"/>
</dbReference>
<dbReference type="EMBL" id="CP035727">
    <property type="protein sequence ID" value="QIW22037.1"/>
    <property type="molecule type" value="Genomic_DNA"/>
</dbReference>
<dbReference type="InterPro" id="IPR050351">
    <property type="entry name" value="BphY/WalK/GraS-like"/>
</dbReference>
<dbReference type="InterPro" id="IPR003594">
    <property type="entry name" value="HATPase_dom"/>
</dbReference>
<dbReference type="InterPro" id="IPR004358">
    <property type="entry name" value="Sig_transdc_His_kin-like_C"/>
</dbReference>
<protein>
    <recommendedName>
        <fullName evidence="3">histidine kinase</fullName>
        <ecNumber evidence="3">2.7.13.3</ecNumber>
    </recommendedName>
</protein>
<dbReference type="RefSeq" id="WP_172555662.1">
    <property type="nucleotide sequence ID" value="NZ_CP035727.2"/>
</dbReference>
<dbReference type="GO" id="GO:0004721">
    <property type="term" value="F:phosphoprotein phosphatase activity"/>
    <property type="evidence" value="ECO:0007669"/>
    <property type="project" value="TreeGrafter"/>
</dbReference>
<dbReference type="AlphaFoldDB" id="A0A6H0TNK1"/>
<keyword evidence="12" id="KW-0175">Coiled coil</keyword>
<evidence type="ECO:0000256" key="7">
    <source>
        <dbReference type="ARBA" id="ARBA00022741"/>
    </source>
</evidence>
<sequence>MKKLKIIHKLLIINIFIFIFVFLSQFVFQNVFFDKYYNYYKETKLKNSIKKFEEVLYNDNLSNQYINKTLDEDEIIISYLDKDLNVIKGDLTDSFHLSIKTKNNEIKDLAIQSMSLEGNGLSVGDFVEIDAFKLKKEDKIHIKNLIVKKRGEKNDNSVINMSDYKFDFEGEILSFSSVSQKTLNHRQAISIYLSLLDKNKIKEGNEVFTDFNQTYLISLKKEGHKYILASTSIEGSKEAIRILNDFNLYIIFLALILAIGIIYIYSKQITKPLLQMKEIAKSIANQDFDKKVCINSKDELQDLGESLNDISSNLKSNINELKEVNNKLKQEYEERLEMEKNQNFLLINISHDLKTPLTIIKGYLKAIKDRVYSKDEYIDYTIHEVDEISRTLNEMLEITKLKSKSYSLDLEMTDFTRLVYKTYDKLKYLAKEKQQSVKFSLVDDVFINIDEKEMKKALENLITNAIKYSSNSMNVNMDLVEEHDQYVFSIENEGAHIPDEDLKNIFKEFYRVDKSRNKKTGGNGLGLVIVKVILEAHHIQYGIKNNKKGVKFTMYLPKN</sequence>
<dbReference type="SUPFAM" id="SSF55874">
    <property type="entry name" value="ATPase domain of HSP90 chaperone/DNA topoisomerase II/histidine kinase"/>
    <property type="match status" value="1"/>
</dbReference>
<keyword evidence="6" id="KW-0808">Transferase</keyword>
<dbReference type="InterPro" id="IPR036097">
    <property type="entry name" value="HisK_dim/P_sf"/>
</dbReference>
<feature type="domain" description="Histidine kinase" evidence="14">
    <location>
        <begin position="348"/>
        <end position="559"/>
    </location>
</feature>
<comment type="catalytic activity">
    <reaction evidence="1">
        <text>ATP + protein L-histidine = ADP + protein N-phospho-L-histidine.</text>
        <dbReference type="EC" id="2.7.13.3"/>
    </reaction>
</comment>
<keyword evidence="5" id="KW-0597">Phosphoprotein</keyword>
<name>A0A6H0TNK1_BACTU</name>
<feature type="coiled-coil region" evidence="12">
    <location>
        <begin position="307"/>
        <end position="342"/>
    </location>
</feature>
<dbReference type="SUPFAM" id="SSF47384">
    <property type="entry name" value="Homodimeric domain of signal transducing histidine kinase"/>
    <property type="match status" value="1"/>
</dbReference>
<dbReference type="InterPro" id="IPR003660">
    <property type="entry name" value="HAMP_dom"/>
</dbReference>
<evidence type="ECO:0000256" key="8">
    <source>
        <dbReference type="ARBA" id="ARBA00022777"/>
    </source>
</evidence>
<keyword evidence="11 13" id="KW-0472">Membrane</keyword>
<keyword evidence="7" id="KW-0547">Nucleotide-binding</keyword>
<dbReference type="PRINTS" id="PR00344">
    <property type="entry name" value="BCTRLSENSOR"/>
</dbReference>
<dbReference type="EC" id="2.7.13.3" evidence="3"/>
<keyword evidence="13" id="KW-0812">Transmembrane</keyword>
<organism evidence="16 17">
    <name type="scientific">Bacillus thuringiensis serovar andalousiensis</name>
    <dbReference type="NCBI Taxonomy" id="257985"/>
    <lineage>
        <taxon>Bacteria</taxon>
        <taxon>Bacillati</taxon>
        <taxon>Bacillota</taxon>
        <taxon>Bacilli</taxon>
        <taxon>Bacillales</taxon>
        <taxon>Bacillaceae</taxon>
        <taxon>Bacillus</taxon>
        <taxon>Bacillus cereus group</taxon>
    </lineage>
</organism>
<evidence type="ECO:0000256" key="11">
    <source>
        <dbReference type="ARBA" id="ARBA00023136"/>
    </source>
</evidence>
<dbReference type="PANTHER" id="PTHR45453">
    <property type="entry name" value="PHOSPHATE REGULON SENSOR PROTEIN PHOR"/>
    <property type="match status" value="1"/>
</dbReference>
<feature type="transmembrane region" description="Helical" evidence="13">
    <location>
        <begin position="246"/>
        <end position="265"/>
    </location>
</feature>
<dbReference type="InterPro" id="IPR003661">
    <property type="entry name" value="HisK_dim/P_dom"/>
</dbReference>
<evidence type="ECO:0000256" key="4">
    <source>
        <dbReference type="ARBA" id="ARBA00022475"/>
    </source>
</evidence>
<dbReference type="PROSITE" id="PS50885">
    <property type="entry name" value="HAMP"/>
    <property type="match status" value="1"/>
</dbReference>
<evidence type="ECO:0000256" key="10">
    <source>
        <dbReference type="ARBA" id="ARBA00023012"/>
    </source>
</evidence>
<keyword evidence="9" id="KW-0067">ATP-binding</keyword>
<feature type="domain" description="HAMP" evidence="15">
    <location>
        <begin position="267"/>
        <end position="319"/>
    </location>
</feature>
<keyword evidence="10" id="KW-0902">Two-component regulatory system</keyword>
<feature type="transmembrane region" description="Helical" evidence="13">
    <location>
        <begin position="6"/>
        <end position="28"/>
    </location>
</feature>
<dbReference type="GO" id="GO:0005524">
    <property type="term" value="F:ATP binding"/>
    <property type="evidence" value="ECO:0007669"/>
    <property type="project" value="UniProtKB-KW"/>
</dbReference>
<evidence type="ECO:0000313" key="17">
    <source>
        <dbReference type="Proteomes" id="UP000501374"/>
    </source>
</evidence>
<dbReference type="Pfam" id="PF02518">
    <property type="entry name" value="HATPase_c"/>
    <property type="match status" value="1"/>
</dbReference>
<evidence type="ECO:0000313" key="16">
    <source>
        <dbReference type="EMBL" id="QIW22037.1"/>
    </source>
</evidence>
<evidence type="ECO:0000259" key="14">
    <source>
        <dbReference type="PROSITE" id="PS50109"/>
    </source>
</evidence>
<dbReference type="GO" id="GO:0016036">
    <property type="term" value="P:cellular response to phosphate starvation"/>
    <property type="evidence" value="ECO:0007669"/>
    <property type="project" value="TreeGrafter"/>
</dbReference>
<dbReference type="CDD" id="cd06225">
    <property type="entry name" value="HAMP"/>
    <property type="match status" value="1"/>
</dbReference>
<dbReference type="Pfam" id="PF00512">
    <property type="entry name" value="HisKA"/>
    <property type="match status" value="1"/>
</dbReference>
<evidence type="ECO:0000259" key="15">
    <source>
        <dbReference type="PROSITE" id="PS50885"/>
    </source>
</evidence>
<comment type="subcellular location">
    <subcellularLocation>
        <location evidence="2">Cell membrane</location>
        <topology evidence="2">Multi-pass membrane protein</topology>
    </subcellularLocation>
</comment>
<evidence type="ECO:0000256" key="12">
    <source>
        <dbReference type="SAM" id="Coils"/>
    </source>
</evidence>
<evidence type="ECO:0000256" key="1">
    <source>
        <dbReference type="ARBA" id="ARBA00000085"/>
    </source>
</evidence>
<reference evidence="17" key="1">
    <citation type="submission" date="2019-02" db="EMBL/GenBank/DDBJ databases">
        <title>Structural and Functional analysis of Lanthipeptide from Bacillus thuringiensis serovar andalousiensis B23193.</title>
        <authorList>
            <person name="Andreeva J.V."/>
            <person name="Grigoreva A."/>
        </authorList>
    </citation>
    <scope>NUCLEOTIDE SEQUENCE [LARGE SCALE GENOMIC DNA]</scope>
    <source>
        <strain evidence="17">B23193</strain>
    </source>
</reference>
<accession>A0A6H0TNK1</accession>
<evidence type="ECO:0000256" key="6">
    <source>
        <dbReference type="ARBA" id="ARBA00022679"/>
    </source>
</evidence>
<dbReference type="FunFam" id="3.30.565.10:FF:000006">
    <property type="entry name" value="Sensor histidine kinase WalK"/>
    <property type="match status" value="1"/>
</dbReference>
<dbReference type="CDD" id="cd00075">
    <property type="entry name" value="HATPase"/>
    <property type="match status" value="1"/>
</dbReference>
<dbReference type="SUPFAM" id="SSF158472">
    <property type="entry name" value="HAMP domain-like"/>
    <property type="match status" value="1"/>
</dbReference>
<dbReference type="SMART" id="SM00388">
    <property type="entry name" value="HisKA"/>
    <property type="match status" value="1"/>
</dbReference>
<keyword evidence="4" id="KW-1003">Cell membrane</keyword>
<dbReference type="GO" id="GO:0000155">
    <property type="term" value="F:phosphorelay sensor kinase activity"/>
    <property type="evidence" value="ECO:0007669"/>
    <property type="project" value="InterPro"/>
</dbReference>
<proteinExistence type="predicted"/>
<dbReference type="PROSITE" id="PS50109">
    <property type="entry name" value="HIS_KIN"/>
    <property type="match status" value="1"/>
</dbReference>